<name>A0A656KLB2_BLUGR</name>
<evidence type="ECO:0000313" key="1">
    <source>
        <dbReference type="EMBL" id="EPQ65948.1"/>
    </source>
</evidence>
<organism evidence="1 2">
    <name type="scientific">Blumeria graminis f. sp. tritici 96224</name>
    <dbReference type="NCBI Taxonomy" id="1268274"/>
    <lineage>
        <taxon>Eukaryota</taxon>
        <taxon>Fungi</taxon>
        <taxon>Dikarya</taxon>
        <taxon>Ascomycota</taxon>
        <taxon>Pezizomycotina</taxon>
        <taxon>Leotiomycetes</taxon>
        <taxon>Erysiphales</taxon>
        <taxon>Erysiphaceae</taxon>
        <taxon>Blumeria</taxon>
    </lineage>
</organism>
<sequence>MDSGRLCTWTCQTKDEDIKIFAASVTGIIKALVNRKKSTPEEIKASLPPEIEENAKYFDEEENYQLPPHRPGVDTRIEMAKDDSSMEKEVSFEPLHEMSWGGITSFKEDLNRSFGEELDLG</sequence>
<dbReference type="OrthoDB" id="4928101at2759"/>
<gene>
    <name evidence="1" type="ORF">BGT96224_A21242</name>
</gene>
<reference evidence="2" key="1">
    <citation type="journal article" date="2013" name="Nat. Genet.">
        <title>The wheat powdery mildew genome shows the unique evolution of an obligate biotroph.</title>
        <authorList>
            <person name="Wicker T."/>
            <person name="Oberhaensli S."/>
            <person name="Parlange F."/>
            <person name="Buchmann J.P."/>
            <person name="Shatalina M."/>
            <person name="Roffler S."/>
            <person name="Ben-David R."/>
            <person name="Dolezel J."/>
            <person name="Simkova H."/>
            <person name="Schulze-Lefert P."/>
            <person name="Spanu P.D."/>
            <person name="Bruggmann R."/>
            <person name="Amselem J."/>
            <person name="Quesneville H."/>
            <person name="Ver Loren van Themaat E."/>
            <person name="Paape T."/>
            <person name="Shimizu K.K."/>
            <person name="Keller B."/>
        </authorList>
    </citation>
    <scope>NUCLEOTIDE SEQUENCE [LARGE SCALE GENOMIC DNA]</scope>
    <source>
        <strain evidence="2">96224</strain>
    </source>
</reference>
<dbReference type="AlphaFoldDB" id="A0A656KLB2"/>
<dbReference type="EMBL" id="KE375013">
    <property type="protein sequence ID" value="EPQ65948.1"/>
    <property type="molecule type" value="Genomic_DNA"/>
</dbReference>
<evidence type="ECO:0000313" key="2">
    <source>
        <dbReference type="Proteomes" id="UP000053110"/>
    </source>
</evidence>
<dbReference type="Proteomes" id="UP000053110">
    <property type="component" value="Unassembled WGS sequence"/>
</dbReference>
<proteinExistence type="predicted"/>
<protein>
    <submittedName>
        <fullName evidence="1">Uncharacterized protein</fullName>
    </submittedName>
</protein>
<accession>A0A656KLB2</accession>